<keyword evidence="3" id="KW-1185">Reference proteome</keyword>
<dbReference type="RefSeq" id="WP_181358461.1">
    <property type="nucleotide sequence ID" value="NZ_PYGD01000004.1"/>
</dbReference>
<accession>A0A2P8D4H1</accession>
<feature type="domain" description="DinB-like" evidence="1">
    <location>
        <begin position="10"/>
        <end position="159"/>
    </location>
</feature>
<comment type="caution">
    <text evidence="2">The sequence shown here is derived from an EMBL/GenBank/DDBJ whole genome shotgun (WGS) entry which is preliminary data.</text>
</comment>
<proteinExistence type="predicted"/>
<dbReference type="InterPro" id="IPR034660">
    <property type="entry name" value="DinB/YfiT-like"/>
</dbReference>
<dbReference type="Pfam" id="PF12867">
    <property type="entry name" value="DinB_2"/>
    <property type="match status" value="1"/>
</dbReference>
<evidence type="ECO:0000313" key="3">
    <source>
        <dbReference type="Proteomes" id="UP000240572"/>
    </source>
</evidence>
<name>A0A2P8D4H1_9BACT</name>
<protein>
    <submittedName>
        <fullName evidence="2">DinB family protein</fullName>
    </submittedName>
</protein>
<dbReference type="AlphaFoldDB" id="A0A2P8D4H1"/>
<dbReference type="Gene3D" id="1.20.120.450">
    <property type="entry name" value="dinb family like domain"/>
    <property type="match status" value="1"/>
</dbReference>
<dbReference type="InterPro" id="IPR024775">
    <property type="entry name" value="DinB-like"/>
</dbReference>
<evidence type="ECO:0000259" key="1">
    <source>
        <dbReference type="Pfam" id="PF12867"/>
    </source>
</evidence>
<dbReference type="Proteomes" id="UP000240572">
    <property type="component" value="Unassembled WGS sequence"/>
</dbReference>
<gene>
    <name evidence="2" type="ORF">B0I18_104215</name>
</gene>
<dbReference type="EMBL" id="PYGD01000004">
    <property type="protein sequence ID" value="PSK92117.1"/>
    <property type="molecule type" value="Genomic_DNA"/>
</dbReference>
<reference evidence="2 3" key="1">
    <citation type="submission" date="2018-03" db="EMBL/GenBank/DDBJ databases">
        <title>Genomic Encyclopedia of Type Strains, Phase III (KMG-III): the genomes of soil and plant-associated and newly described type strains.</title>
        <authorList>
            <person name="Whitman W."/>
        </authorList>
    </citation>
    <scope>NUCLEOTIDE SEQUENCE [LARGE SCALE GENOMIC DNA]</scope>
    <source>
        <strain evidence="2 3">CGMCC 1.12700</strain>
    </source>
</reference>
<sequence length="168" mass="18552">MDAQLQSETEKTFKGLYHALAPLSEQQVNTVPFAGSWTAGQVTEHIIKSAGGLNHVCGGPGIAVDRAQDEKVKAIRDLFLDFSVKFQAPDFIVPCNGPHNKEELLTSLRQVEQEIGQLAATTDLSPECALFELPGFGKLTKFELLSFVLIHAQRHTRQLENISRHLMS</sequence>
<evidence type="ECO:0000313" key="2">
    <source>
        <dbReference type="EMBL" id="PSK92117.1"/>
    </source>
</evidence>
<organism evidence="2 3">
    <name type="scientific">Taibaiella chishuiensis</name>
    <dbReference type="NCBI Taxonomy" id="1434707"/>
    <lineage>
        <taxon>Bacteria</taxon>
        <taxon>Pseudomonadati</taxon>
        <taxon>Bacteroidota</taxon>
        <taxon>Chitinophagia</taxon>
        <taxon>Chitinophagales</taxon>
        <taxon>Chitinophagaceae</taxon>
        <taxon>Taibaiella</taxon>
    </lineage>
</organism>
<dbReference type="SUPFAM" id="SSF109854">
    <property type="entry name" value="DinB/YfiT-like putative metalloenzymes"/>
    <property type="match status" value="1"/>
</dbReference>